<accession>A0A433QVV9</accession>
<gene>
    <name evidence="1" type="ORF">BC938DRAFT_483520</name>
</gene>
<name>A0A433QVV9_9FUNG</name>
<protein>
    <submittedName>
        <fullName evidence="1">Uncharacterized protein</fullName>
    </submittedName>
</protein>
<evidence type="ECO:0000313" key="1">
    <source>
        <dbReference type="EMBL" id="RUS33847.1"/>
    </source>
</evidence>
<comment type="caution">
    <text evidence="1">The sequence shown here is derived from an EMBL/GenBank/DDBJ whole genome shotgun (WGS) entry which is preliminary data.</text>
</comment>
<proteinExistence type="predicted"/>
<dbReference type="AlphaFoldDB" id="A0A433QVV9"/>
<organism evidence="1 2">
    <name type="scientific">Jimgerdemannia flammicorona</name>
    <dbReference type="NCBI Taxonomy" id="994334"/>
    <lineage>
        <taxon>Eukaryota</taxon>
        <taxon>Fungi</taxon>
        <taxon>Fungi incertae sedis</taxon>
        <taxon>Mucoromycota</taxon>
        <taxon>Mucoromycotina</taxon>
        <taxon>Endogonomycetes</taxon>
        <taxon>Endogonales</taxon>
        <taxon>Endogonaceae</taxon>
        <taxon>Jimgerdemannia</taxon>
    </lineage>
</organism>
<dbReference type="Proteomes" id="UP000274822">
    <property type="component" value="Unassembled WGS sequence"/>
</dbReference>
<reference evidence="1 2" key="1">
    <citation type="journal article" date="2018" name="New Phytol.">
        <title>Phylogenomics of Endogonaceae and evolution of mycorrhizas within Mucoromycota.</title>
        <authorList>
            <person name="Chang Y."/>
            <person name="Desiro A."/>
            <person name="Na H."/>
            <person name="Sandor L."/>
            <person name="Lipzen A."/>
            <person name="Clum A."/>
            <person name="Barry K."/>
            <person name="Grigoriev I.V."/>
            <person name="Martin F.M."/>
            <person name="Stajich J.E."/>
            <person name="Smith M.E."/>
            <person name="Bonito G."/>
            <person name="Spatafora J.W."/>
        </authorList>
    </citation>
    <scope>NUCLEOTIDE SEQUENCE [LARGE SCALE GENOMIC DNA]</scope>
    <source>
        <strain evidence="1 2">AD002</strain>
    </source>
</reference>
<keyword evidence="2" id="KW-1185">Reference proteome</keyword>
<dbReference type="EMBL" id="RBNJ01000879">
    <property type="protein sequence ID" value="RUS33847.1"/>
    <property type="molecule type" value="Genomic_DNA"/>
</dbReference>
<sequence length="75" mass="8746">MALSGKQIQTRWELDKLVFSHISDDVATHNRDKEACQTHAKVRKNRMTSHRVIELRVSLPDLRFARNPYANFSIP</sequence>
<evidence type="ECO:0000313" key="2">
    <source>
        <dbReference type="Proteomes" id="UP000274822"/>
    </source>
</evidence>